<organism evidence="5 6">
    <name type="scientific">Pseudomonas protegens</name>
    <dbReference type="NCBI Taxonomy" id="380021"/>
    <lineage>
        <taxon>Bacteria</taxon>
        <taxon>Pseudomonadati</taxon>
        <taxon>Pseudomonadota</taxon>
        <taxon>Gammaproteobacteria</taxon>
        <taxon>Pseudomonadales</taxon>
        <taxon>Pseudomonadaceae</taxon>
        <taxon>Pseudomonas</taxon>
    </lineage>
</organism>
<dbReference type="GO" id="GO:0008483">
    <property type="term" value="F:transaminase activity"/>
    <property type="evidence" value="ECO:0007669"/>
    <property type="project" value="UniProtKB-KW"/>
</dbReference>
<keyword evidence="5" id="KW-0032">Aminotransferase</keyword>
<dbReference type="Pfam" id="PF01053">
    <property type="entry name" value="Cys_Met_Meta_PP"/>
    <property type="match status" value="1"/>
</dbReference>
<gene>
    <name evidence="5" type="ORF">C5U62_21680</name>
</gene>
<dbReference type="AlphaFoldDB" id="A0A2T6GGF9"/>
<name>A0A2T6GGF9_9PSED</name>
<accession>A0A2T6GGF9</accession>
<dbReference type="Gene3D" id="3.40.640.10">
    <property type="entry name" value="Type I PLP-dependent aspartate aminotransferase-like (Major domain)"/>
    <property type="match status" value="1"/>
</dbReference>
<proteinExistence type="inferred from homology"/>
<dbReference type="GO" id="GO:0019346">
    <property type="term" value="P:transsulfuration"/>
    <property type="evidence" value="ECO:0007669"/>
    <property type="project" value="InterPro"/>
</dbReference>
<comment type="cofactor">
    <cofactor evidence="1 4">
        <name>pyridoxal 5'-phosphate</name>
        <dbReference type="ChEBI" id="CHEBI:597326"/>
    </cofactor>
</comment>
<dbReference type="InterPro" id="IPR015421">
    <property type="entry name" value="PyrdxlP-dep_Trfase_major"/>
</dbReference>
<feature type="modified residue" description="N6-(pyridoxal phosphate)lysine" evidence="3">
    <location>
        <position position="252"/>
    </location>
</feature>
<sequence length="443" mass="48197">MRVNDVNKTAAEFANRPGTDAQLPWLNQLNRQRLAGPAMANNRCLNQGETAATLCVHAGTYEDPVTGAVGTPIFPSTTFRFSQTTYESFLEGYIRDIPTYSRYGNPGQWSVQLKVAALEGAQSALVLSSGMAAISSTLFALTNRNGHIISSYDLYGGSYSLLHADIGQAGRSVSYVDPLDLEEIRRAIRPETQIMFFELLSNPLMKAIDLVAIAALCKQQNILLVVDNTFLSPISCRPLEWGADIVLHSATKYLNGHSDATSGAVAGSRKLVDRIWAQLLRFGGSLDPFVCFLLERGMKTLAVRMQAHAAGARQVTAFLERHPQVKRVHSLYAQDYAHPHLYQYAGQATCGMLSFELEGGDAAALALLEHLRLITCATSLGGVESLVSLPFNTSHSGLTREQQTRIGLNPGLVRLSVGIEDPDDLCADLEQALQQVYQGGEQP</sequence>
<dbReference type="Gene3D" id="3.90.1150.10">
    <property type="entry name" value="Aspartate Aminotransferase, domain 1"/>
    <property type="match status" value="1"/>
</dbReference>
<dbReference type="Proteomes" id="UP000244178">
    <property type="component" value="Unassembled WGS sequence"/>
</dbReference>
<dbReference type="PROSITE" id="PS00868">
    <property type="entry name" value="CYS_MET_METAB_PP"/>
    <property type="match status" value="1"/>
</dbReference>
<dbReference type="InterPro" id="IPR015424">
    <property type="entry name" value="PyrdxlP-dep_Trfase"/>
</dbReference>
<evidence type="ECO:0000313" key="5">
    <source>
        <dbReference type="EMBL" id="PUA43250.1"/>
    </source>
</evidence>
<dbReference type="PIRSF" id="PIRSF001434">
    <property type="entry name" value="CGS"/>
    <property type="match status" value="1"/>
</dbReference>
<dbReference type="CDD" id="cd00614">
    <property type="entry name" value="CGS_like"/>
    <property type="match status" value="1"/>
</dbReference>
<dbReference type="GO" id="GO:0005737">
    <property type="term" value="C:cytoplasm"/>
    <property type="evidence" value="ECO:0007669"/>
    <property type="project" value="TreeGrafter"/>
</dbReference>
<dbReference type="FunFam" id="3.40.640.10:FF:000046">
    <property type="entry name" value="Cystathionine gamma-lyase"/>
    <property type="match status" value="1"/>
</dbReference>
<dbReference type="InterPro" id="IPR000277">
    <property type="entry name" value="Cys/Met-Metab_PyrdxlP-dep_enz"/>
</dbReference>
<dbReference type="InterPro" id="IPR054542">
    <property type="entry name" value="Cys_met_metab_PP"/>
</dbReference>
<comment type="caution">
    <text evidence="5">The sequence shown here is derived from an EMBL/GenBank/DDBJ whole genome shotgun (WGS) entry which is preliminary data.</text>
</comment>
<evidence type="ECO:0000256" key="3">
    <source>
        <dbReference type="PIRSR" id="PIRSR001434-2"/>
    </source>
</evidence>
<evidence type="ECO:0000256" key="1">
    <source>
        <dbReference type="ARBA" id="ARBA00001933"/>
    </source>
</evidence>
<dbReference type="GO" id="GO:0016846">
    <property type="term" value="F:carbon-sulfur lyase activity"/>
    <property type="evidence" value="ECO:0007669"/>
    <property type="project" value="TreeGrafter"/>
</dbReference>
<keyword evidence="2 3" id="KW-0663">Pyridoxal phosphate</keyword>
<dbReference type="GO" id="GO:0030170">
    <property type="term" value="F:pyridoxal phosphate binding"/>
    <property type="evidence" value="ECO:0007669"/>
    <property type="project" value="InterPro"/>
</dbReference>
<reference evidence="5 6" key="1">
    <citation type="submission" date="2018-03" db="EMBL/GenBank/DDBJ databases">
        <title>Draft genome sequence of the plant growth promoting rhizobacterium Pseudomonas protegens strain BNJ-SS-45 isolated from wheat (Triticum aestivum) rhizosphere.</title>
        <authorList>
            <person name="Bajpai A."/>
            <person name="Shende K."/>
            <person name="Meena N."/>
            <person name="Upadhyayula S.R."/>
            <person name="Suravajhala P."/>
            <person name="Medicherla K.M."/>
            <person name="Johri B.N."/>
        </authorList>
    </citation>
    <scope>NUCLEOTIDE SEQUENCE [LARGE SCALE GENOMIC DNA]</scope>
    <source>
        <strain evidence="5 6">BNJ-SS-45</strain>
    </source>
</reference>
<evidence type="ECO:0000256" key="4">
    <source>
        <dbReference type="RuleBase" id="RU362118"/>
    </source>
</evidence>
<keyword evidence="5" id="KW-0808">Transferase</keyword>
<evidence type="ECO:0000313" key="6">
    <source>
        <dbReference type="Proteomes" id="UP000244178"/>
    </source>
</evidence>
<evidence type="ECO:0000256" key="2">
    <source>
        <dbReference type="ARBA" id="ARBA00022898"/>
    </source>
</evidence>
<dbReference type="InterPro" id="IPR015422">
    <property type="entry name" value="PyrdxlP-dep_Trfase_small"/>
</dbReference>
<dbReference type="EMBL" id="PYJM01000005">
    <property type="protein sequence ID" value="PUA43250.1"/>
    <property type="molecule type" value="Genomic_DNA"/>
</dbReference>
<dbReference type="SUPFAM" id="SSF53383">
    <property type="entry name" value="PLP-dependent transferases"/>
    <property type="match status" value="1"/>
</dbReference>
<dbReference type="PANTHER" id="PTHR11808">
    <property type="entry name" value="TRANS-SULFURATION ENZYME FAMILY MEMBER"/>
    <property type="match status" value="1"/>
</dbReference>
<comment type="similarity">
    <text evidence="4">Belongs to the trans-sulfuration enzymes family.</text>
</comment>
<protein>
    <submittedName>
        <fullName evidence="5">Aminotransferase class V-fold PLP-dependent enzyme</fullName>
    </submittedName>
</protein>